<evidence type="ECO:0000256" key="10">
    <source>
        <dbReference type="ARBA" id="ARBA00022759"/>
    </source>
</evidence>
<dbReference type="GO" id="GO:0003677">
    <property type="term" value="F:DNA binding"/>
    <property type="evidence" value="ECO:0007669"/>
    <property type="project" value="UniProtKB-KW"/>
</dbReference>
<evidence type="ECO:0000256" key="11">
    <source>
        <dbReference type="ARBA" id="ARBA00022801"/>
    </source>
</evidence>
<reference evidence="17" key="1">
    <citation type="submission" date="2020-10" db="EMBL/GenBank/DDBJ databases">
        <title>CRESS DNA virus dark matter in the feces of wild birds.</title>
        <authorList>
            <person name="Yang S."/>
            <person name="Zhang W."/>
        </authorList>
    </citation>
    <scope>NUCLEOTIDE SEQUENCE</scope>
    <source>
        <strain evidence="17">Wiw109cir2</strain>
    </source>
</reference>
<keyword evidence="13" id="KW-0238">DNA-binding</keyword>
<keyword evidence="4" id="KW-0808">Transferase</keyword>
<evidence type="ECO:0000256" key="12">
    <source>
        <dbReference type="ARBA" id="ARBA00023124"/>
    </source>
</evidence>
<name>A0A8A4XCJ0_9VIRU</name>
<evidence type="ECO:0000313" key="17">
    <source>
        <dbReference type="EMBL" id="QTE03426.1"/>
    </source>
</evidence>
<proteinExistence type="predicted"/>
<feature type="domain" description="CRESS-DNA virus Rep endonuclease" evidence="16">
    <location>
        <begin position="1"/>
        <end position="92"/>
    </location>
</feature>
<evidence type="ECO:0000256" key="13">
    <source>
        <dbReference type="ARBA" id="ARBA00023125"/>
    </source>
</evidence>
<accession>A0A8A4XCJ0</accession>
<evidence type="ECO:0000259" key="16">
    <source>
        <dbReference type="PROSITE" id="PS52020"/>
    </source>
</evidence>
<evidence type="ECO:0000256" key="9">
    <source>
        <dbReference type="ARBA" id="ARBA00022741"/>
    </source>
</evidence>
<dbReference type="Pfam" id="PF02407">
    <property type="entry name" value="Viral_Rep"/>
    <property type="match status" value="1"/>
</dbReference>
<dbReference type="GO" id="GO:0003723">
    <property type="term" value="F:RNA binding"/>
    <property type="evidence" value="ECO:0007669"/>
    <property type="project" value="InterPro"/>
</dbReference>
<keyword evidence="6" id="KW-0235">DNA replication</keyword>
<evidence type="ECO:0000256" key="3">
    <source>
        <dbReference type="ARBA" id="ARBA00022562"/>
    </source>
</evidence>
<comment type="subcellular location">
    <subcellularLocation>
        <location evidence="2">Host nucleus</location>
    </subcellularLocation>
</comment>
<evidence type="ECO:0000256" key="4">
    <source>
        <dbReference type="ARBA" id="ARBA00022679"/>
    </source>
</evidence>
<evidence type="ECO:0000256" key="2">
    <source>
        <dbReference type="ARBA" id="ARBA00004147"/>
    </source>
</evidence>
<keyword evidence="5" id="KW-0548">Nucleotidyltransferase</keyword>
<evidence type="ECO:0000256" key="8">
    <source>
        <dbReference type="ARBA" id="ARBA00022723"/>
    </source>
</evidence>
<organism evidence="17">
    <name type="scientific">Phylloscopus tenellipes CRESS-DNA-virus sp</name>
    <dbReference type="NCBI Taxonomy" id="2815055"/>
    <lineage>
        <taxon>Viruses</taxon>
        <taxon>Monodnaviria</taxon>
        <taxon>Shotokuvirae</taxon>
        <taxon>Cressdnaviricota</taxon>
    </lineage>
</organism>
<sequence length="283" mass="32977">MANCKHWCFTSFAGFISFWDHEDVQYCIFGNEKCPKTGRWHKQGYVCFSNKKRLTALKKLDSTAHWEPKRGSVQEAVDYCKKDGDWYEKGDMPIEKGSNKDSFKYCLDMVKEGNFDAIEDSEHLGTYIRYKKTFDSYYKPKLPPYPEPIGIWLHGKPGKGKDTAVIEKYAPYIKPHNKWWDGYDGQTSVLLSDVDLATAKWCGTHLKIWSDRYPFNAEIKGGSTVLHPEKLFVTSNYTIDQLFRHEDATLCNALKRRFEVINCDTRTITKRPRCDYDDLKDLI</sequence>
<keyword evidence="12" id="KW-0190">Covalent protein-DNA linkage</keyword>
<keyword evidence="14" id="KW-0511">Multifunctional enzyme</keyword>
<evidence type="ECO:0000256" key="14">
    <source>
        <dbReference type="ARBA" id="ARBA00023268"/>
    </source>
</evidence>
<dbReference type="InterPro" id="IPR049912">
    <property type="entry name" value="CRESS_DNA_REP"/>
</dbReference>
<keyword evidence="8" id="KW-0479">Metal-binding</keyword>
<dbReference type="Pfam" id="PF00910">
    <property type="entry name" value="RNA_helicase"/>
    <property type="match status" value="1"/>
</dbReference>
<dbReference type="GO" id="GO:0016787">
    <property type="term" value="F:hydrolase activity"/>
    <property type="evidence" value="ECO:0007669"/>
    <property type="project" value="UniProtKB-KW"/>
</dbReference>
<dbReference type="GO" id="GO:0006260">
    <property type="term" value="P:DNA replication"/>
    <property type="evidence" value="ECO:0007669"/>
    <property type="project" value="UniProtKB-KW"/>
</dbReference>
<keyword evidence="7" id="KW-0540">Nuclease</keyword>
<dbReference type="GO" id="GO:0042025">
    <property type="term" value="C:host cell nucleus"/>
    <property type="evidence" value="ECO:0007669"/>
    <property type="project" value="UniProtKB-SubCell"/>
</dbReference>
<dbReference type="InterPro" id="IPR000605">
    <property type="entry name" value="Helicase_SF3_ssDNA/RNA_vir"/>
</dbReference>
<evidence type="ECO:0000256" key="5">
    <source>
        <dbReference type="ARBA" id="ARBA00022695"/>
    </source>
</evidence>
<dbReference type="GO" id="GO:0016779">
    <property type="term" value="F:nucleotidyltransferase activity"/>
    <property type="evidence" value="ECO:0007669"/>
    <property type="project" value="UniProtKB-KW"/>
</dbReference>
<evidence type="ECO:0000256" key="6">
    <source>
        <dbReference type="ARBA" id="ARBA00022705"/>
    </source>
</evidence>
<dbReference type="EMBL" id="MW182783">
    <property type="protein sequence ID" value="QTE03426.1"/>
    <property type="molecule type" value="Genomic_DNA"/>
</dbReference>
<evidence type="ECO:0000256" key="15">
    <source>
        <dbReference type="ARBA" id="ARBA00049360"/>
    </source>
</evidence>
<dbReference type="PROSITE" id="PS52020">
    <property type="entry name" value="CRESS_DNA_REP"/>
    <property type="match status" value="1"/>
</dbReference>
<dbReference type="GO" id="GO:0046872">
    <property type="term" value="F:metal ion binding"/>
    <property type="evidence" value="ECO:0007669"/>
    <property type="project" value="UniProtKB-KW"/>
</dbReference>
<evidence type="ECO:0000256" key="7">
    <source>
        <dbReference type="ARBA" id="ARBA00022722"/>
    </source>
</evidence>
<keyword evidence="11" id="KW-0378">Hydrolase</keyword>
<dbReference type="GO" id="GO:0004519">
    <property type="term" value="F:endonuclease activity"/>
    <property type="evidence" value="ECO:0007669"/>
    <property type="project" value="UniProtKB-KW"/>
</dbReference>
<keyword evidence="10" id="KW-0255">Endonuclease</keyword>
<comment type="cofactor">
    <cofactor evidence="1">
        <name>Mn(2+)</name>
        <dbReference type="ChEBI" id="CHEBI:29035"/>
    </cofactor>
</comment>
<dbReference type="Gene3D" id="3.40.1310.20">
    <property type="match status" value="1"/>
</dbReference>
<keyword evidence="9" id="KW-0547">Nucleotide-binding</keyword>
<protein>
    <submittedName>
        <fullName evidence="17">Replication-associated protein</fullName>
    </submittedName>
</protein>
<evidence type="ECO:0000256" key="1">
    <source>
        <dbReference type="ARBA" id="ARBA00001936"/>
    </source>
</evidence>
<comment type="catalytic activity">
    <reaction evidence="15">
        <text>ATP + H2O = ADP + phosphate + H(+)</text>
        <dbReference type="Rhea" id="RHEA:13065"/>
        <dbReference type="ChEBI" id="CHEBI:15377"/>
        <dbReference type="ChEBI" id="CHEBI:15378"/>
        <dbReference type="ChEBI" id="CHEBI:30616"/>
        <dbReference type="ChEBI" id="CHEBI:43474"/>
        <dbReference type="ChEBI" id="CHEBI:456216"/>
    </reaction>
</comment>
<keyword evidence="3" id="KW-1048">Host nucleus</keyword>
<dbReference type="GO" id="GO:0003724">
    <property type="term" value="F:RNA helicase activity"/>
    <property type="evidence" value="ECO:0007669"/>
    <property type="project" value="InterPro"/>
</dbReference>
<dbReference type="GO" id="GO:0000166">
    <property type="term" value="F:nucleotide binding"/>
    <property type="evidence" value="ECO:0007669"/>
    <property type="project" value="UniProtKB-KW"/>
</dbReference>